<dbReference type="Pfam" id="PF00582">
    <property type="entry name" value="Usp"/>
    <property type="match status" value="1"/>
</dbReference>
<dbReference type="PANTHER" id="PTHR47987:SF3">
    <property type="entry name" value="OS08G0249100 PROTEIN"/>
    <property type="match status" value="1"/>
</dbReference>
<proteinExistence type="predicted"/>
<keyword evidence="2" id="KW-0808">Transferase</keyword>
<dbReference type="SUPFAM" id="SSF52402">
    <property type="entry name" value="Adenine nucleotide alpha hydrolases-like"/>
    <property type="match status" value="1"/>
</dbReference>
<dbReference type="PANTHER" id="PTHR47987">
    <property type="entry name" value="OS08G0249100 PROTEIN"/>
    <property type="match status" value="1"/>
</dbReference>
<dbReference type="PROSITE" id="PS00107">
    <property type="entry name" value="PROTEIN_KINASE_ATP"/>
    <property type="match status" value="1"/>
</dbReference>
<keyword evidence="5 6" id="KW-0067">ATP-binding</keyword>
<dbReference type="PROSITE" id="PS50011">
    <property type="entry name" value="PROTEIN_KINASE_DOM"/>
    <property type="match status" value="2"/>
</dbReference>
<dbReference type="Gene3D" id="1.10.510.10">
    <property type="entry name" value="Transferase(Phosphotransferase) domain 1"/>
    <property type="match status" value="2"/>
</dbReference>
<dbReference type="InterPro" id="IPR006016">
    <property type="entry name" value="UspA"/>
</dbReference>
<evidence type="ECO:0000313" key="8">
    <source>
        <dbReference type="EMBL" id="CAA2981988.1"/>
    </source>
</evidence>
<dbReference type="Gene3D" id="3.30.200.20">
    <property type="entry name" value="Phosphorylase Kinase, domain 1"/>
    <property type="match status" value="1"/>
</dbReference>
<organism evidence="8 9">
    <name type="scientific">Olea europaea subsp. europaea</name>
    <dbReference type="NCBI Taxonomy" id="158383"/>
    <lineage>
        <taxon>Eukaryota</taxon>
        <taxon>Viridiplantae</taxon>
        <taxon>Streptophyta</taxon>
        <taxon>Embryophyta</taxon>
        <taxon>Tracheophyta</taxon>
        <taxon>Spermatophyta</taxon>
        <taxon>Magnoliopsida</taxon>
        <taxon>eudicotyledons</taxon>
        <taxon>Gunneridae</taxon>
        <taxon>Pentapetalae</taxon>
        <taxon>asterids</taxon>
        <taxon>lamiids</taxon>
        <taxon>Lamiales</taxon>
        <taxon>Oleaceae</taxon>
        <taxon>Oleeae</taxon>
        <taxon>Olea</taxon>
    </lineage>
</organism>
<accession>A0A8S0RQ71</accession>
<keyword evidence="3 6" id="KW-0547">Nucleotide-binding</keyword>
<dbReference type="FunFam" id="1.10.510.10:FF:000412">
    <property type="entry name" value="Probable receptor-like serine/threonine-protein kinase At5g57670"/>
    <property type="match status" value="1"/>
</dbReference>
<keyword evidence="8" id="KW-0675">Receptor</keyword>
<dbReference type="InterPro" id="IPR017441">
    <property type="entry name" value="Protein_kinase_ATP_BS"/>
</dbReference>
<evidence type="ECO:0000256" key="6">
    <source>
        <dbReference type="PROSITE-ProRule" id="PRU10141"/>
    </source>
</evidence>
<evidence type="ECO:0000256" key="4">
    <source>
        <dbReference type="ARBA" id="ARBA00022777"/>
    </source>
</evidence>
<keyword evidence="4 8" id="KW-0418">Kinase</keyword>
<dbReference type="GO" id="GO:0005524">
    <property type="term" value="F:ATP binding"/>
    <property type="evidence" value="ECO:0007669"/>
    <property type="project" value="UniProtKB-UniRule"/>
</dbReference>
<dbReference type="InterPro" id="IPR011009">
    <property type="entry name" value="Kinase-like_dom_sf"/>
</dbReference>
<dbReference type="Proteomes" id="UP000594638">
    <property type="component" value="Unassembled WGS sequence"/>
</dbReference>
<gene>
    <name evidence="8" type="ORF">OLEA9_A017765</name>
</gene>
<dbReference type="SMART" id="SM00220">
    <property type="entry name" value="S_TKc"/>
    <property type="match status" value="1"/>
</dbReference>
<dbReference type="Pfam" id="PF07714">
    <property type="entry name" value="PK_Tyr_Ser-Thr"/>
    <property type="match status" value="2"/>
</dbReference>
<reference evidence="8 9" key="1">
    <citation type="submission" date="2019-12" db="EMBL/GenBank/DDBJ databases">
        <authorList>
            <person name="Alioto T."/>
            <person name="Alioto T."/>
            <person name="Gomez Garrido J."/>
        </authorList>
    </citation>
    <scope>NUCLEOTIDE SEQUENCE [LARGE SCALE GENOMIC DNA]</scope>
</reference>
<keyword evidence="1" id="KW-0723">Serine/threonine-protein kinase</keyword>
<dbReference type="OrthoDB" id="4062651at2759"/>
<evidence type="ECO:0000256" key="2">
    <source>
        <dbReference type="ARBA" id="ARBA00022679"/>
    </source>
</evidence>
<evidence type="ECO:0000259" key="7">
    <source>
        <dbReference type="PROSITE" id="PS50011"/>
    </source>
</evidence>
<keyword evidence="9" id="KW-1185">Reference proteome</keyword>
<dbReference type="GO" id="GO:0004674">
    <property type="term" value="F:protein serine/threonine kinase activity"/>
    <property type="evidence" value="ECO:0007669"/>
    <property type="project" value="UniProtKB-KW"/>
</dbReference>
<feature type="domain" description="Protein kinase" evidence="7">
    <location>
        <begin position="1"/>
        <end position="115"/>
    </location>
</feature>
<comment type="caution">
    <text evidence="8">The sequence shown here is derived from an EMBL/GenBank/DDBJ whole genome shotgun (WGS) entry which is preliminary data.</text>
</comment>
<evidence type="ECO:0000256" key="1">
    <source>
        <dbReference type="ARBA" id="ARBA00022527"/>
    </source>
</evidence>
<dbReference type="Gramene" id="OE9A017765T1">
    <property type="protein sequence ID" value="OE9A017765C1"/>
    <property type="gene ID" value="OE9A017765"/>
</dbReference>
<protein>
    <submittedName>
        <fullName evidence="8">Probable receptor-like serine threonine- kinase At5g57670 isoform X1</fullName>
    </submittedName>
</protein>
<dbReference type="Gene3D" id="3.40.50.620">
    <property type="entry name" value="HUPs"/>
    <property type="match status" value="1"/>
</dbReference>
<evidence type="ECO:0000313" key="9">
    <source>
        <dbReference type="Proteomes" id="UP000594638"/>
    </source>
</evidence>
<dbReference type="InterPro" id="IPR001245">
    <property type="entry name" value="Ser-Thr/Tyr_kinase_cat_dom"/>
</dbReference>
<name>A0A8S0RQ71_OLEEU</name>
<sequence>MTMHVKGTLGYLAPEYAMWGKVSESCDVYSFGILLLEIVTCRKPIEKLQGGIKRTIIEWAEPFITKGRFKNLVHPKLHGNFEENQLINIAALCVQNETKKQPTMKEVVGLLKGYEPQKKPMRINYMVPSSTTKILIGISLDSDQSKALLSWAVGVLARPGDTVIAVHVVVPKTDKNSSVRRKEVTNKWQSTRKYQKQIRQAKSYVISIMGELVKTSLSKEINLEARVGFNSSAGRGLIEETKSIAADYLLIGGKRNQSNRSETSSIFTKIFKKKISRIPFSLFAIRPPRTISKYCFQNVPKGCSLIMLDPTKCQQQHFHSKSRRNQEFDQEVNTKSAEKSNYIENSFSSDKNEFYSKRKCENPSPTTVLDVCEGESQSTEEDCSSLAESCITNNFSSSGSLESKRKPQIGKPMRILKQISYFFRSPVYWPGGNRNGSSLKGKHQALLRCFTYQQIANATNNFHAENLVGQGGYSDVYKGELDNGCSIAVKRLTKDNTNANKEKEFLMELGIIGHINHPNTAQLVGCCIENGLYLIFKFYPNGTLSSALHGQSCNSLDWPIRYRIALGVARGLHYLHKCCKHRIIHRDIKASNVLLAPDYEPQISDFGLAKWLPNKWTHHAVIPIEGTFGYLAPEYFMHGIVDEKIDVFAFGVLLLEIVTGRKPVDSKQSLLLWARPIMESGNLTQLADPKLEGKYDMDQLHRVVLTASYCVRQSSIWRPSMTEVIQLLTYGQDSELVKSLRIPKFTSDEMDDYSMVFGYQLPSDLSLEDI</sequence>
<dbReference type="InterPro" id="IPR008271">
    <property type="entry name" value="Ser/Thr_kinase_AS"/>
</dbReference>
<dbReference type="PROSITE" id="PS00108">
    <property type="entry name" value="PROTEIN_KINASE_ST"/>
    <property type="match status" value="1"/>
</dbReference>
<dbReference type="InterPro" id="IPR046958">
    <property type="entry name" value="RBK1/2/STUNTED"/>
</dbReference>
<feature type="binding site" evidence="6">
    <location>
        <position position="490"/>
    </location>
    <ligand>
        <name>ATP</name>
        <dbReference type="ChEBI" id="CHEBI:30616"/>
    </ligand>
</feature>
<dbReference type="EMBL" id="CACTIH010003684">
    <property type="protein sequence ID" value="CAA2981988.1"/>
    <property type="molecule type" value="Genomic_DNA"/>
</dbReference>
<dbReference type="InterPro" id="IPR014729">
    <property type="entry name" value="Rossmann-like_a/b/a_fold"/>
</dbReference>
<dbReference type="InterPro" id="IPR000719">
    <property type="entry name" value="Prot_kinase_dom"/>
</dbReference>
<dbReference type="SUPFAM" id="SSF56112">
    <property type="entry name" value="Protein kinase-like (PK-like)"/>
    <property type="match status" value="2"/>
</dbReference>
<dbReference type="AlphaFoldDB" id="A0A8S0RQ71"/>
<evidence type="ECO:0000256" key="3">
    <source>
        <dbReference type="ARBA" id="ARBA00022741"/>
    </source>
</evidence>
<evidence type="ECO:0000256" key="5">
    <source>
        <dbReference type="ARBA" id="ARBA00022840"/>
    </source>
</evidence>
<feature type="domain" description="Protein kinase" evidence="7">
    <location>
        <begin position="462"/>
        <end position="737"/>
    </location>
</feature>